<dbReference type="AlphaFoldDB" id="A0A7E4W256"/>
<evidence type="ECO:0000313" key="2">
    <source>
        <dbReference type="WBParaSite" id="Pan_g5544.t1"/>
    </source>
</evidence>
<organism evidence="1 2">
    <name type="scientific">Panagrellus redivivus</name>
    <name type="common">Microworm</name>
    <dbReference type="NCBI Taxonomy" id="6233"/>
    <lineage>
        <taxon>Eukaryota</taxon>
        <taxon>Metazoa</taxon>
        <taxon>Ecdysozoa</taxon>
        <taxon>Nematoda</taxon>
        <taxon>Chromadorea</taxon>
        <taxon>Rhabditida</taxon>
        <taxon>Tylenchina</taxon>
        <taxon>Panagrolaimomorpha</taxon>
        <taxon>Panagrolaimoidea</taxon>
        <taxon>Panagrolaimidae</taxon>
        <taxon>Panagrellus</taxon>
    </lineage>
</organism>
<reference evidence="1" key="1">
    <citation type="journal article" date="2013" name="Genetics">
        <title>The draft genome and transcriptome of Panagrellus redivivus are shaped by the harsh demands of a free-living lifestyle.</title>
        <authorList>
            <person name="Srinivasan J."/>
            <person name="Dillman A.R."/>
            <person name="Macchietto M.G."/>
            <person name="Heikkinen L."/>
            <person name="Lakso M."/>
            <person name="Fracchia K.M."/>
            <person name="Antoshechkin I."/>
            <person name="Mortazavi A."/>
            <person name="Wong G."/>
            <person name="Sternberg P.W."/>
        </authorList>
    </citation>
    <scope>NUCLEOTIDE SEQUENCE [LARGE SCALE GENOMIC DNA]</scope>
    <source>
        <strain evidence="1">MT8872</strain>
    </source>
</reference>
<keyword evidence="1" id="KW-1185">Reference proteome</keyword>
<proteinExistence type="predicted"/>
<dbReference type="Proteomes" id="UP000492821">
    <property type="component" value="Unassembled WGS sequence"/>
</dbReference>
<evidence type="ECO:0000313" key="1">
    <source>
        <dbReference type="Proteomes" id="UP000492821"/>
    </source>
</evidence>
<name>A0A7E4W256_PANRE</name>
<reference evidence="2" key="2">
    <citation type="submission" date="2020-10" db="UniProtKB">
        <authorList>
            <consortium name="WormBaseParasite"/>
        </authorList>
    </citation>
    <scope>IDENTIFICATION</scope>
</reference>
<protein>
    <submittedName>
        <fullName evidence="2">Uncharacterized protein</fullName>
    </submittedName>
</protein>
<dbReference type="WBParaSite" id="Pan_g5544.t1">
    <property type="protein sequence ID" value="Pan_g5544.t1"/>
    <property type="gene ID" value="Pan_g5544"/>
</dbReference>
<accession>A0A7E4W256</accession>
<sequence length="93" mass="10263">MEERSDVDPGVFELNGPRAPPIIMSARFIVVLSKPFYPLGQSPPSSFIAKPLTSLQLKAINASTKPNHEGYTSRDEILGDRQEVKSRKHVLGC</sequence>